<organism evidence="1">
    <name type="scientific">uncultured Chloroflexia bacterium</name>
    <dbReference type="NCBI Taxonomy" id="1672391"/>
    <lineage>
        <taxon>Bacteria</taxon>
        <taxon>Bacillati</taxon>
        <taxon>Chloroflexota</taxon>
        <taxon>Chloroflexia</taxon>
        <taxon>environmental samples</taxon>
    </lineage>
</organism>
<proteinExistence type="predicted"/>
<evidence type="ECO:0000313" key="1">
    <source>
        <dbReference type="EMBL" id="CAA9224662.1"/>
    </source>
</evidence>
<dbReference type="EMBL" id="CADCTR010000196">
    <property type="protein sequence ID" value="CAA9224662.1"/>
    <property type="molecule type" value="Genomic_DNA"/>
</dbReference>
<reference evidence="1" key="1">
    <citation type="submission" date="2020-02" db="EMBL/GenBank/DDBJ databases">
        <authorList>
            <person name="Meier V. D."/>
        </authorList>
    </citation>
    <scope>NUCLEOTIDE SEQUENCE</scope>
    <source>
        <strain evidence="1">AVDCRST_MAG93</strain>
    </source>
</reference>
<name>A0A6J4HHL7_9CHLR</name>
<protein>
    <submittedName>
        <fullName evidence="1">Uncharacterized protein</fullName>
    </submittedName>
</protein>
<accession>A0A6J4HHL7</accession>
<gene>
    <name evidence="1" type="ORF">AVDCRST_MAG93-605</name>
</gene>
<sequence>YEKLIEQICKVVSDTLPAHATVVVVSKGDDNLIDLGGRQGWHFPQNEDGAYAGYYPHDSAQVIAHLEALREKGGEFLLLPSTALWWLDHYAEFNQYLEQKYPVVFRQNDVCVIFALSKSERQAQRLSKESEGPAVTG</sequence>
<feature type="non-terminal residue" evidence="1">
    <location>
        <position position="1"/>
    </location>
</feature>
<dbReference type="AlphaFoldDB" id="A0A6J4HHL7"/>